<dbReference type="Proteomes" id="UP000018144">
    <property type="component" value="Unassembled WGS sequence"/>
</dbReference>
<feature type="region of interest" description="Disordered" evidence="1">
    <location>
        <begin position="309"/>
        <end position="355"/>
    </location>
</feature>
<accession>U4L7F9</accession>
<sequence>MGFFCCRKKAQAAPPTPESPKSLKIPKKSIPRSQASKKNIEQFYREGKELRRAEQEKQERNNLRAALRQEYDRDEFEYDEDMQDIRLPRISTSRTGSISHGSVPRSSNDQTVVDSTYRHRAYSFETTTDRMGVRLKGDVAASPASERTELLSELPTPTQGVDKHSYVTEQNIYDQTRASYGELPIPKVPLGARKGSVGTTYTMDSVDNFPQRGITNLPTASSYNALVQYNTSWLDTSDRELTPKASRIVLRHQESSQNDRSRTPTMDNGRLDADIAETNTKPKGGKHRLGFPSEELFARLPALLRSSTSTLLSSPTTAKNLSNAPSDDRNLSQRYSQQSLRQMRIPTHKQSMSQIGNAGPALQRYDSSSSFYPSAAQSKEGSMVDFSARDAGYGSFRRKSIDQARASRLKGEEPPAIRNFTLPWHGPACSSASGSLRRGSAAETVFEEEHVDLPAPVVSQPASVRVRKVAKVQEARPRGKSASRAFAGIRNFVKSGVTGAEYKSSSMVNLHAYEGLDARVSLDNPQMIRTGRHVSNPVQSTRGRPSAQLPESWRSTEEIDLVQAVTEQQVTPKRSASIKEQRSTNLRHMASAETDSPGRFDHIGEPDRLDVRRPTLRKSFTHSMAKIKEKVSISGFKGNKGPHTDRMAIRSRAGTFEREDSDSEGEYQAAPRRRSHSQTVPSRYSYGEERRRPSTEKKKGLRRSNTARTMPSRTSSTAYSKKRDKRYDDCVQEPIFPISNTGRHDGLDGLGDDYPVNVHDGADLRRPRPNYFTEEYASEREFWRSQSAVELSIGTAR</sequence>
<keyword evidence="3" id="KW-1185">Reference proteome</keyword>
<dbReference type="AlphaFoldDB" id="U4L7F9"/>
<name>U4L7F9_PYROM</name>
<feature type="region of interest" description="Disordered" evidence="1">
    <location>
        <begin position="568"/>
        <end position="609"/>
    </location>
</feature>
<evidence type="ECO:0000313" key="2">
    <source>
        <dbReference type="EMBL" id="CCX05950.1"/>
    </source>
</evidence>
<feature type="compositionally biased region" description="Basic and acidic residues" evidence="1">
    <location>
        <begin position="251"/>
        <end position="262"/>
    </location>
</feature>
<feature type="compositionally biased region" description="Polar residues" evidence="1">
    <location>
        <begin position="703"/>
        <end position="719"/>
    </location>
</feature>
<evidence type="ECO:0000313" key="3">
    <source>
        <dbReference type="Proteomes" id="UP000018144"/>
    </source>
</evidence>
<gene>
    <name evidence="2" type="ORF">PCON_05537</name>
</gene>
<evidence type="ECO:0000256" key="1">
    <source>
        <dbReference type="SAM" id="MobiDB-lite"/>
    </source>
</evidence>
<feature type="region of interest" description="Disordered" evidence="1">
    <location>
        <begin position="250"/>
        <end position="270"/>
    </location>
</feature>
<feature type="compositionally biased region" description="Basic and acidic residues" evidence="1">
    <location>
        <begin position="686"/>
        <end position="698"/>
    </location>
</feature>
<feature type="region of interest" description="Disordered" evidence="1">
    <location>
        <begin position="93"/>
        <end position="113"/>
    </location>
</feature>
<organism evidence="2 3">
    <name type="scientific">Pyronema omphalodes (strain CBS 100304)</name>
    <name type="common">Pyronema confluens</name>
    <dbReference type="NCBI Taxonomy" id="1076935"/>
    <lineage>
        <taxon>Eukaryota</taxon>
        <taxon>Fungi</taxon>
        <taxon>Dikarya</taxon>
        <taxon>Ascomycota</taxon>
        <taxon>Pezizomycotina</taxon>
        <taxon>Pezizomycetes</taxon>
        <taxon>Pezizales</taxon>
        <taxon>Pyronemataceae</taxon>
        <taxon>Pyronema</taxon>
    </lineage>
</organism>
<proteinExistence type="predicted"/>
<reference evidence="2 3" key="1">
    <citation type="journal article" date="2013" name="PLoS Genet.">
        <title>The genome and development-dependent transcriptomes of Pyronema confluens: a window into fungal evolution.</title>
        <authorList>
            <person name="Traeger S."/>
            <person name="Altegoer F."/>
            <person name="Freitag M."/>
            <person name="Gabaldon T."/>
            <person name="Kempken F."/>
            <person name="Kumar A."/>
            <person name="Marcet-Houben M."/>
            <person name="Poggeler S."/>
            <person name="Stajich J.E."/>
            <person name="Nowrousian M."/>
        </authorList>
    </citation>
    <scope>NUCLEOTIDE SEQUENCE [LARGE SCALE GENOMIC DNA]</scope>
    <source>
        <strain evidence="3">CBS 100304</strain>
        <tissue evidence="2">Vegetative mycelium</tissue>
    </source>
</reference>
<protein>
    <submittedName>
        <fullName evidence="2">Uncharacterized protein</fullName>
    </submittedName>
</protein>
<dbReference type="EMBL" id="HF935277">
    <property type="protein sequence ID" value="CCX05950.1"/>
    <property type="molecule type" value="Genomic_DNA"/>
</dbReference>
<feature type="compositionally biased region" description="Low complexity" evidence="1">
    <location>
        <begin position="332"/>
        <end position="344"/>
    </location>
</feature>
<feature type="compositionally biased region" description="Basic and acidic residues" evidence="1">
    <location>
        <begin position="596"/>
        <end position="609"/>
    </location>
</feature>
<feature type="region of interest" description="Disordered" evidence="1">
    <location>
        <begin position="631"/>
        <end position="725"/>
    </location>
</feature>
<dbReference type="OrthoDB" id="5351035at2759"/>
<feature type="compositionally biased region" description="Basic residues" evidence="1">
    <location>
        <begin position="1"/>
        <end position="10"/>
    </location>
</feature>
<feature type="region of interest" description="Disordered" evidence="1">
    <location>
        <begin position="1"/>
        <end position="39"/>
    </location>
</feature>